<name>A0AAX6EDN3_IRIPA</name>
<evidence type="ECO:0000256" key="1">
    <source>
        <dbReference type="SAM" id="MobiDB-lite"/>
    </source>
</evidence>
<feature type="region of interest" description="Disordered" evidence="1">
    <location>
        <begin position="1"/>
        <end position="60"/>
    </location>
</feature>
<sequence length="114" mass="12378">MLLRRQAFRLHRGVLNQRRARPNSSSEPDLAPDRQIFPPQPPRANYSPGPSAVSPSSPMPRLCACRHRSVGIPAPGRAQSSAAPWVTAAHTSPLSSRPTSTAWTASPLWPILRG</sequence>
<comment type="caution">
    <text evidence="2">The sequence shown here is derived from an EMBL/GenBank/DDBJ whole genome shotgun (WGS) entry which is preliminary data.</text>
</comment>
<accession>A0AAX6EDN3</accession>
<dbReference type="EMBL" id="JANAVB010037419">
    <property type="protein sequence ID" value="KAJ6802061.1"/>
    <property type="molecule type" value="Genomic_DNA"/>
</dbReference>
<gene>
    <name evidence="2" type="ORF">M6B38_195050</name>
</gene>
<dbReference type="Proteomes" id="UP001140949">
    <property type="component" value="Unassembled WGS sequence"/>
</dbReference>
<organism evidence="2 3">
    <name type="scientific">Iris pallida</name>
    <name type="common">Sweet iris</name>
    <dbReference type="NCBI Taxonomy" id="29817"/>
    <lineage>
        <taxon>Eukaryota</taxon>
        <taxon>Viridiplantae</taxon>
        <taxon>Streptophyta</taxon>
        <taxon>Embryophyta</taxon>
        <taxon>Tracheophyta</taxon>
        <taxon>Spermatophyta</taxon>
        <taxon>Magnoliopsida</taxon>
        <taxon>Liliopsida</taxon>
        <taxon>Asparagales</taxon>
        <taxon>Iridaceae</taxon>
        <taxon>Iridoideae</taxon>
        <taxon>Irideae</taxon>
        <taxon>Iris</taxon>
    </lineage>
</organism>
<keyword evidence="3" id="KW-1185">Reference proteome</keyword>
<feature type="region of interest" description="Disordered" evidence="1">
    <location>
        <begin position="74"/>
        <end position="114"/>
    </location>
</feature>
<feature type="compositionally biased region" description="Low complexity" evidence="1">
    <location>
        <begin position="47"/>
        <end position="60"/>
    </location>
</feature>
<evidence type="ECO:0000313" key="3">
    <source>
        <dbReference type="Proteomes" id="UP001140949"/>
    </source>
</evidence>
<reference evidence="2" key="1">
    <citation type="journal article" date="2023" name="GigaByte">
        <title>Genome assembly of the bearded iris, Iris pallida Lam.</title>
        <authorList>
            <person name="Bruccoleri R.E."/>
            <person name="Oakeley E.J."/>
            <person name="Faust A.M.E."/>
            <person name="Altorfer M."/>
            <person name="Dessus-Babus S."/>
            <person name="Burckhardt D."/>
            <person name="Oertli M."/>
            <person name="Naumann U."/>
            <person name="Petersen F."/>
            <person name="Wong J."/>
        </authorList>
    </citation>
    <scope>NUCLEOTIDE SEQUENCE</scope>
    <source>
        <strain evidence="2">GSM-AAB239-AS_SAM_17_03QT</strain>
    </source>
</reference>
<feature type="compositionally biased region" description="Polar residues" evidence="1">
    <location>
        <begin position="89"/>
        <end position="104"/>
    </location>
</feature>
<proteinExistence type="predicted"/>
<evidence type="ECO:0000313" key="2">
    <source>
        <dbReference type="EMBL" id="KAJ6802061.1"/>
    </source>
</evidence>
<dbReference type="AlphaFoldDB" id="A0AAX6EDN3"/>
<reference evidence="2" key="2">
    <citation type="submission" date="2023-04" db="EMBL/GenBank/DDBJ databases">
        <authorList>
            <person name="Bruccoleri R.E."/>
            <person name="Oakeley E.J."/>
            <person name="Faust A.-M."/>
            <person name="Dessus-Babus S."/>
            <person name="Altorfer M."/>
            <person name="Burckhardt D."/>
            <person name="Oertli M."/>
            <person name="Naumann U."/>
            <person name="Petersen F."/>
            <person name="Wong J."/>
        </authorList>
    </citation>
    <scope>NUCLEOTIDE SEQUENCE</scope>
    <source>
        <strain evidence="2">GSM-AAB239-AS_SAM_17_03QT</strain>
        <tissue evidence="2">Leaf</tissue>
    </source>
</reference>
<feature type="compositionally biased region" description="Basic residues" evidence="1">
    <location>
        <begin position="1"/>
        <end position="12"/>
    </location>
</feature>
<protein>
    <submittedName>
        <fullName evidence="2">Formin-like protein 3 isoform X1</fullName>
    </submittedName>
</protein>